<name>A0A7Y8VRN2_9FIRM</name>
<keyword evidence="3" id="KW-1185">Reference proteome</keyword>
<dbReference type="Proteomes" id="UP000526307">
    <property type="component" value="Unassembled WGS sequence"/>
</dbReference>
<comment type="caution">
    <text evidence="2">The sequence shown here is derived from an EMBL/GenBank/DDBJ whole genome shotgun (WGS) entry which is preliminary data.</text>
</comment>
<reference evidence="2 3" key="1">
    <citation type="submission" date="2020-06" db="EMBL/GenBank/DDBJ databases">
        <title>Mogibacterium timidum strain W9173 genomic sequence.</title>
        <authorList>
            <person name="Wade W.G."/>
            <person name="Johnston C.D."/>
            <person name="Chen T."/>
            <person name="Dewhirst F.E."/>
        </authorList>
    </citation>
    <scope>NUCLEOTIDE SEQUENCE [LARGE SCALE GENOMIC DNA]</scope>
    <source>
        <strain evidence="2 3">W9173</strain>
    </source>
</reference>
<dbReference type="RefSeq" id="WP_178978344.1">
    <property type="nucleotide sequence ID" value="NZ_JABXYR010000001.1"/>
</dbReference>
<dbReference type="EMBL" id="JABXYR010000001">
    <property type="protein sequence ID" value="NWO23157.1"/>
    <property type="molecule type" value="Genomic_DNA"/>
</dbReference>
<gene>
    <name evidence="2" type="ORF">HW270_03555</name>
</gene>
<protein>
    <submittedName>
        <fullName evidence="2">Uncharacterized protein</fullName>
    </submittedName>
</protein>
<organism evidence="2 3">
    <name type="scientific">Mogibacterium timidum</name>
    <dbReference type="NCBI Taxonomy" id="35519"/>
    <lineage>
        <taxon>Bacteria</taxon>
        <taxon>Bacillati</taxon>
        <taxon>Bacillota</taxon>
        <taxon>Clostridia</taxon>
        <taxon>Peptostreptococcales</taxon>
        <taxon>Anaerovoracaceae</taxon>
        <taxon>Mogibacterium</taxon>
    </lineage>
</organism>
<evidence type="ECO:0000313" key="3">
    <source>
        <dbReference type="Proteomes" id="UP000526307"/>
    </source>
</evidence>
<accession>A0A7Y8VRN2</accession>
<proteinExistence type="predicted"/>
<evidence type="ECO:0000313" key="2">
    <source>
        <dbReference type="EMBL" id="NWO23157.1"/>
    </source>
</evidence>
<sequence length="129" mass="15026">MRDYQRTKNNKYVLPQTVYLQAIYKIRDYDRMVLELERALESSPEPSDGMPKGTGTSNPTERAVIKRSKYLNDVAVIDKCFNTVPNEYKKGVWNNIVFRERFPDDAARSTYGNYKALFVFEVAKELCLI</sequence>
<feature type="region of interest" description="Disordered" evidence="1">
    <location>
        <begin position="40"/>
        <end position="62"/>
    </location>
</feature>
<evidence type="ECO:0000256" key="1">
    <source>
        <dbReference type="SAM" id="MobiDB-lite"/>
    </source>
</evidence>
<dbReference type="AlphaFoldDB" id="A0A7Y8VRN2"/>